<comment type="caution">
    <text evidence="1">The sequence shown here is derived from an EMBL/GenBank/DDBJ whole genome shotgun (WGS) entry which is preliminary data.</text>
</comment>
<sequence length="122" mass="14204">MTDPIGAAERYKEITGWIGDAVQEMREQDAERGVVLTTRLEDAMESTNEMLTRADESMSRIDDWWQRAVGELFHERWMQVTPLPRPDTSVPPRPLEFYEAEVERAYGALIDAIRRRGILPRR</sequence>
<dbReference type="EMBL" id="QUNO01000025">
    <property type="protein sequence ID" value="REH29468.1"/>
    <property type="molecule type" value="Genomic_DNA"/>
</dbReference>
<gene>
    <name evidence="1" type="ORF">BCF44_12583</name>
</gene>
<dbReference type="OrthoDB" id="5191040at2"/>
<dbReference type="RefSeq" id="WP_116181302.1">
    <property type="nucleotide sequence ID" value="NZ_CP144375.1"/>
</dbReference>
<protein>
    <submittedName>
        <fullName evidence="1">Uncharacterized protein</fullName>
    </submittedName>
</protein>
<dbReference type="Proteomes" id="UP000256269">
    <property type="component" value="Unassembled WGS sequence"/>
</dbReference>
<keyword evidence="2" id="KW-1185">Reference proteome</keyword>
<accession>A0A3E0GV27</accession>
<reference evidence="1 2" key="1">
    <citation type="submission" date="2018-08" db="EMBL/GenBank/DDBJ databases">
        <title>Genomic Encyclopedia of Archaeal and Bacterial Type Strains, Phase II (KMG-II): from individual species to whole genera.</title>
        <authorList>
            <person name="Goeker M."/>
        </authorList>
    </citation>
    <scope>NUCLEOTIDE SEQUENCE [LARGE SCALE GENOMIC DNA]</scope>
    <source>
        <strain evidence="1 2">DSM 45791</strain>
    </source>
</reference>
<organism evidence="1 2">
    <name type="scientific">Kutzneria buriramensis</name>
    <dbReference type="NCBI Taxonomy" id="1045776"/>
    <lineage>
        <taxon>Bacteria</taxon>
        <taxon>Bacillati</taxon>
        <taxon>Actinomycetota</taxon>
        <taxon>Actinomycetes</taxon>
        <taxon>Pseudonocardiales</taxon>
        <taxon>Pseudonocardiaceae</taxon>
        <taxon>Kutzneria</taxon>
    </lineage>
</organism>
<dbReference type="AlphaFoldDB" id="A0A3E0GV27"/>
<proteinExistence type="predicted"/>
<evidence type="ECO:0000313" key="2">
    <source>
        <dbReference type="Proteomes" id="UP000256269"/>
    </source>
</evidence>
<name>A0A3E0GV27_9PSEU</name>
<evidence type="ECO:0000313" key="1">
    <source>
        <dbReference type="EMBL" id="REH29468.1"/>
    </source>
</evidence>